<comment type="catalytic activity">
    <reaction evidence="1 12">
        <text>a long-chain primary fatty alcohol + O2 = a long-chain fatty aldehyde + H2O2</text>
        <dbReference type="Rhea" id="RHEA:22756"/>
        <dbReference type="ChEBI" id="CHEBI:15379"/>
        <dbReference type="ChEBI" id="CHEBI:16240"/>
        <dbReference type="ChEBI" id="CHEBI:17176"/>
        <dbReference type="ChEBI" id="CHEBI:77396"/>
        <dbReference type="EC" id="1.1.3.20"/>
    </reaction>
</comment>
<keyword evidence="7" id="KW-0812">Transmembrane</keyword>
<dbReference type="Pfam" id="PF00890">
    <property type="entry name" value="FAD_binding_2"/>
    <property type="match status" value="1"/>
</dbReference>
<evidence type="ECO:0000256" key="8">
    <source>
        <dbReference type="ARBA" id="ARBA00022827"/>
    </source>
</evidence>
<evidence type="ECO:0000256" key="5">
    <source>
        <dbReference type="ARBA" id="ARBA00013125"/>
    </source>
</evidence>
<dbReference type="InterPro" id="IPR012400">
    <property type="entry name" value="Long_Oxdase"/>
</dbReference>
<organism evidence="17 18">
    <name type="scientific">Baudoinia panamericana (strain UAMH 10762)</name>
    <name type="common">Angels' share fungus</name>
    <name type="synonym">Baudoinia compniacensis (strain UAMH 10762)</name>
    <dbReference type="NCBI Taxonomy" id="717646"/>
    <lineage>
        <taxon>Eukaryota</taxon>
        <taxon>Fungi</taxon>
        <taxon>Dikarya</taxon>
        <taxon>Ascomycota</taxon>
        <taxon>Pezizomycotina</taxon>
        <taxon>Dothideomycetes</taxon>
        <taxon>Dothideomycetidae</taxon>
        <taxon>Mycosphaerellales</taxon>
        <taxon>Teratosphaeriaceae</taxon>
        <taxon>Baudoinia</taxon>
    </lineage>
</organism>
<dbReference type="KEGG" id="bcom:BAUCODRAFT_274597"/>
<reference evidence="17 18" key="1">
    <citation type="journal article" date="2012" name="PLoS Pathog.">
        <title>Diverse lifestyles and strategies of plant pathogenesis encoded in the genomes of eighteen Dothideomycetes fungi.</title>
        <authorList>
            <person name="Ohm R.A."/>
            <person name="Feau N."/>
            <person name="Henrissat B."/>
            <person name="Schoch C.L."/>
            <person name="Horwitz B.A."/>
            <person name="Barry K.W."/>
            <person name="Condon B.J."/>
            <person name="Copeland A.C."/>
            <person name="Dhillon B."/>
            <person name="Glaser F."/>
            <person name="Hesse C.N."/>
            <person name="Kosti I."/>
            <person name="LaButti K."/>
            <person name="Lindquist E.A."/>
            <person name="Lucas S."/>
            <person name="Salamov A.A."/>
            <person name="Bradshaw R.E."/>
            <person name="Ciuffetti L."/>
            <person name="Hamelin R.C."/>
            <person name="Kema G.H.J."/>
            <person name="Lawrence C."/>
            <person name="Scott J.A."/>
            <person name="Spatafora J.W."/>
            <person name="Turgeon B.G."/>
            <person name="de Wit P.J.G.M."/>
            <person name="Zhong S."/>
            <person name="Goodwin S.B."/>
            <person name="Grigoriev I.V."/>
        </authorList>
    </citation>
    <scope>NUCLEOTIDE SEQUENCE [LARGE SCALE GENOMIC DNA]</scope>
    <source>
        <strain evidence="17 18">UAMH 10762</strain>
    </source>
</reference>
<keyword evidence="6" id="KW-0285">Flavoprotein</keyword>
<comment type="function">
    <text evidence="2">Long-chain fatty alcohol oxidase involved in the omega-oxidation pathway of lipid degradation.</text>
</comment>
<proteinExistence type="inferred from homology"/>
<evidence type="ECO:0000259" key="14">
    <source>
        <dbReference type="Pfam" id="PF00732"/>
    </source>
</evidence>
<dbReference type="Pfam" id="PF05199">
    <property type="entry name" value="GMC_oxred_C"/>
    <property type="match status" value="1"/>
</dbReference>
<gene>
    <name evidence="17" type="ORF">BAUCODRAFT_274597</name>
</gene>
<keyword evidence="10 12" id="KW-0560">Oxidoreductase</keyword>
<sequence>MAPLSVRPALTAEQWDIFSAIADTVVPSFSLQASNRLLQHPLSREIHEAACRRLQQGVDSEDAQELIASYLGEKATAQQDFRESINRLLTQYCHDDAYNKLTTVLTALNTRAGALLLTGYSSPLDCLPVSTRERIIQRWSTSLVPVLRQLHVSLTSLSRLYWIRTSPTLGRTLSFPRIPAHPKGPETFYSFNFLQIPSASKSNPVVLQTDVVIVGSGCGGAVAAKTLAEAGLKVIVVDKGSYWSPKHLPRSELDGFNELFLNGGAMQSDDNGVAVLAGSTWGGGGTVNWSASIQTQGFVRREWSEKFGLTHFTSAAFQADLDAICERMGVGTSAIEHNKANRVLLEGARRLGWAAKPVPQNTAGEAHYCGYCTLGCGSCGKKGPTETFLPDAARAGAVFIEGFKVRNVVFEESSDASERVVTGVEGVWTPRDNQSGAPGAANDPCEVIIKASKVIIAAGTLATPVLLRRSGLTNPHIGRHLHLHPVSFVGAVWDQDVRPWEGGILTSVVTEFENLDHQGYGAKLESTTMLPSLFLPLFPWRSGLQFKEFAAKMKRMTGYISLARDRYGGRVYPDPKDGRIRLQYVTSQYDRTHILEGVVRLAELLYVQGAREIFTAIPSVDSFVRPTPDPESKVHVTSNDTPSVNDVEFGAWLQRVRKAGLSDTLMASAHQMGSCRMGTSASTSVVDPKGRVWGTTGLYICDASVFPSASGVNPMVTCMGISRGIARQIAEEVTGVRARL</sequence>
<keyword evidence="9" id="KW-1133">Transmembrane helix</keyword>
<comment type="subcellular location">
    <subcellularLocation>
        <location evidence="3">Membrane</location>
    </subcellularLocation>
</comment>
<keyword evidence="18" id="KW-1185">Reference proteome</keyword>
<dbReference type="EC" id="1.1.3.20" evidence="5 12"/>
<dbReference type="EMBL" id="KB445562">
    <property type="protein sequence ID" value="EMC92046.1"/>
    <property type="molecule type" value="Genomic_DNA"/>
</dbReference>
<dbReference type="SUPFAM" id="SSF51905">
    <property type="entry name" value="FAD/NAD(P)-binding domain"/>
    <property type="match status" value="1"/>
</dbReference>
<evidence type="ECO:0000313" key="18">
    <source>
        <dbReference type="Proteomes" id="UP000011761"/>
    </source>
</evidence>
<name>M2M6Z5_BAUPA</name>
<dbReference type="GO" id="GO:0050660">
    <property type="term" value="F:flavin adenine dinucleotide binding"/>
    <property type="evidence" value="ECO:0007669"/>
    <property type="project" value="InterPro"/>
</dbReference>
<evidence type="ECO:0000256" key="12">
    <source>
        <dbReference type="PIRNR" id="PIRNR028937"/>
    </source>
</evidence>
<dbReference type="GO" id="GO:0046577">
    <property type="term" value="F:long-chain-alcohol oxidase activity"/>
    <property type="evidence" value="ECO:0007669"/>
    <property type="project" value="UniProtKB-EC"/>
</dbReference>
<dbReference type="OrthoDB" id="269227at2759"/>
<evidence type="ECO:0000256" key="11">
    <source>
        <dbReference type="ARBA" id="ARBA00023136"/>
    </source>
</evidence>
<dbReference type="InterPro" id="IPR007867">
    <property type="entry name" value="GMC_OxRtase_C"/>
</dbReference>
<feature type="domain" description="FAD-dependent oxidoreductase 2 FAD-binding" evidence="15">
    <location>
        <begin position="210"/>
        <end position="242"/>
    </location>
</feature>
<feature type="domain" description="Glucose-methanol-choline oxidoreductase N-terminal" evidence="14">
    <location>
        <begin position="257"/>
        <end position="486"/>
    </location>
</feature>
<evidence type="ECO:0000256" key="13">
    <source>
        <dbReference type="PIRSR" id="PIRSR028937-1"/>
    </source>
</evidence>
<dbReference type="InterPro" id="IPR036188">
    <property type="entry name" value="FAD/NAD-bd_sf"/>
</dbReference>
<evidence type="ECO:0000256" key="1">
    <source>
        <dbReference type="ARBA" id="ARBA00000920"/>
    </source>
</evidence>
<dbReference type="InterPro" id="IPR000172">
    <property type="entry name" value="GMC_OxRdtase_N"/>
</dbReference>
<accession>M2M6Z5</accession>
<evidence type="ECO:0000256" key="6">
    <source>
        <dbReference type="ARBA" id="ARBA00022630"/>
    </source>
</evidence>
<protein>
    <recommendedName>
        <fullName evidence="5 12">Long-chain-alcohol oxidase</fullName>
        <ecNumber evidence="5 12">1.1.3.20</ecNumber>
    </recommendedName>
</protein>
<dbReference type="Pfam" id="PF00732">
    <property type="entry name" value="GMC_oxred_N"/>
    <property type="match status" value="1"/>
</dbReference>
<comment type="similarity">
    <text evidence="4 12">Belongs to the GMC oxidoreductase family.</text>
</comment>
<evidence type="ECO:0000259" key="15">
    <source>
        <dbReference type="Pfam" id="PF00890"/>
    </source>
</evidence>
<feature type="active site" description="Proton acceptor" evidence="13">
    <location>
        <position position="670"/>
    </location>
</feature>
<evidence type="ECO:0000256" key="9">
    <source>
        <dbReference type="ARBA" id="ARBA00022989"/>
    </source>
</evidence>
<dbReference type="HOGENOM" id="CLU_008878_3_1_1"/>
<dbReference type="OMA" id="RNVKGCW"/>
<dbReference type="PANTHER" id="PTHR46056">
    <property type="entry name" value="LONG-CHAIN-ALCOHOL OXIDASE"/>
    <property type="match status" value="1"/>
</dbReference>
<dbReference type="eggNOG" id="ENOG502QSD8">
    <property type="taxonomic scope" value="Eukaryota"/>
</dbReference>
<evidence type="ECO:0000256" key="7">
    <source>
        <dbReference type="ARBA" id="ARBA00022692"/>
    </source>
</evidence>
<evidence type="ECO:0000256" key="2">
    <source>
        <dbReference type="ARBA" id="ARBA00003842"/>
    </source>
</evidence>
<keyword evidence="11" id="KW-0472">Membrane</keyword>
<feature type="domain" description="Glucose-methanol-choline oxidoreductase C-terminal" evidence="16">
    <location>
        <begin position="574"/>
        <end position="721"/>
    </location>
</feature>
<dbReference type="PANTHER" id="PTHR46056:SF12">
    <property type="entry name" value="LONG-CHAIN-ALCOHOL OXIDASE"/>
    <property type="match status" value="1"/>
</dbReference>
<keyword evidence="8" id="KW-0274">FAD</keyword>
<evidence type="ECO:0000256" key="10">
    <source>
        <dbReference type="ARBA" id="ARBA00023002"/>
    </source>
</evidence>
<dbReference type="PIRSF" id="PIRSF028937">
    <property type="entry name" value="Lg_Ch_AO"/>
    <property type="match status" value="1"/>
</dbReference>
<evidence type="ECO:0000256" key="4">
    <source>
        <dbReference type="ARBA" id="ARBA00010790"/>
    </source>
</evidence>
<dbReference type="InterPro" id="IPR003953">
    <property type="entry name" value="FAD-dep_OxRdtase_2_FAD-bd"/>
</dbReference>
<dbReference type="GeneID" id="19110573"/>
<dbReference type="Proteomes" id="UP000011761">
    <property type="component" value="Unassembled WGS sequence"/>
</dbReference>
<dbReference type="AlphaFoldDB" id="M2M6Z5"/>
<dbReference type="Gene3D" id="3.50.50.60">
    <property type="entry name" value="FAD/NAD(P)-binding domain"/>
    <property type="match status" value="2"/>
</dbReference>
<evidence type="ECO:0000256" key="3">
    <source>
        <dbReference type="ARBA" id="ARBA00004370"/>
    </source>
</evidence>
<dbReference type="GO" id="GO:0016020">
    <property type="term" value="C:membrane"/>
    <property type="evidence" value="ECO:0007669"/>
    <property type="project" value="UniProtKB-SubCell"/>
</dbReference>
<dbReference type="RefSeq" id="XP_007680563.1">
    <property type="nucleotide sequence ID" value="XM_007682373.1"/>
</dbReference>
<evidence type="ECO:0000259" key="16">
    <source>
        <dbReference type="Pfam" id="PF05199"/>
    </source>
</evidence>
<evidence type="ECO:0000313" key="17">
    <source>
        <dbReference type="EMBL" id="EMC92046.1"/>
    </source>
</evidence>